<dbReference type="InterPro" id="IPR001424">
    <property type="entry name" value="SOD_Cu_Zn_dom"/>
</dbReference>
<sequence length="212" mass="23154">MTFFALPLTEHFYKRPCIQSYSILCSLFLAHKQALCIELATIKITMRLTSTVITFLSFALCVFAAAAPQVMDSKKKKYEAKFHKGAKGSINFKSNSKGEVKVSAKLSKLPKEGGPFYYYIQDKPVSSNGSCGAAMGNFNPYKGKPNATEAAEMEVGNLSGKHGSITKKSLKTSYADPYLSLNETDPAFIGNRSIAIQYANGTRFACANIVQN</sequence>
<feature type="domain" description="Superoxide dismutase copper/zinc binding" evidence="3">
    <location>
        <begin position="87"/>
        <end position="197"/>
    </location>
</feature>
<comment type="caution">
    <text evidence="4">The sequence shown here is derived from an EMBL/GenBank/DDBJ whole genome shotgun (WGS) entry which is preliminary data.</text>
</comment>
<evidence type="ECO:0000313" key="5">
    <source>
        <dbReference type="Proteomes" id="UP000187013"/>
    </source>
</evidence>
<keyword evidence="2" id="KW-1133">Transmembrane helix</keyword>
<dbReference type="Pfam" id="PF00080">
    <property type="entry name" value="Sod_Cu"/>
    <property type="match status" value="1"/>
</dbReference>
<dbReference type="AlphaFoldDB" id="A0A1Q3AH15"/>
<keyword evidence="2" id="KW-0812">Transmembrane</keyword>
<evidence type="ECO:0000313" key="4">
    <source>
        <dbReference type="EMBL" id="GAV54763.1"/>
    </source>
</evidence>
<keyword evidence="2" id="KW-0472">Membrane</keyword>
<name>A0A1Q3AH15_ZYGRO</name>
<dbReference type="Proteomes" id="UP000187013">
    <property type="component" value="Unassembled WGS sequence"/>
</dbReference>
<organism evidence="4 5">
    <name type="scientific">Zygosaccharomyces rouxii</name>
    <dbReference type="NCBI Taxonomy" id="4956"/>
    <lineage>
        <taxon>Eukaryota</taxon>
        <taxon>Fungi</taxon>
        <taxon>Dikarya</taxon>
        <taxon>Ascomycota</taxon>
        <taxon>Saccharomycotina</taxon>
        <taxon>Saccharomycetes</taxon>
        <taxon>Saccharomycetales</taxon>
        <taxon>Saccharomycetaceae</taxon>
        <taxon>Zygosaccharomyces</taxon>
    </lineage>
</organism>
<feature type="transmembrane region" description="Helical" evidence="2">
    <location>
        <begin position="48"/>
        <end position="67"/>
    </location>
</feature>
<dbReference type="InterPro" id="IPR036423">
    <property type="entry name" value="SOD-like_Cu/Zn_dom_sf"/>
</dbReference>
<dbReference type="OrthoDB" id="159229at2759"/>
<dbReference type="GO" id="GO:0046872">
    <property type="term" value="F:metal ion binding"/>
    <property type="evidence" value="ECO:0007669"/>
    <property type="project" value="InterPro"/>
</dbReference>
<evidence type="ECO:0000259" key="3">
    <source>
        <dbReference type="Pfam" id="PF00080"/>
    </source>
</evidence>
<dbReference type="EMBL" id="BDGX01000045">
    <property type="protein sequence ID" value="GAV54763.1"/>
    <property type="molecule type" value="Genomic_DNA"/>
</dbReference>
<dbReference type="SUPFAM" id="SSF49329">
    <property type="entry name" value="Cu,Zn superoxide dismutase-like"/>
    <property type="match status" value="1"/>
</dbReference>
<gene>
    <name evidence="4" type="ORF">ZYGR_0AS00850</name>
</gene>
<dbReference type="Gene3D" id="2.60.40.200">
    <property type="entry name" value="Superoxide dismutase, copper/zinc binding domain"/>
    <property type="match status" value="1"/>
</dbReference>
<keyword evidence="1" id="KW-1015">Disulfide bond</keyword>
<accession>A0A1Q3AH15</accession>
<evidence type="ECO:0000256" key="1">
    <source>
        <dbReference type="ARBA" id="ARBA00023157"/>
    </source>
</evidence>
<dbReference type="GO" id="GO:0006801">
    <property type="term" value="P:superoxide metabolic process"/>
    <property type="evidence" value="ECO:0007669"/>
    <property type="project" value="InterPro"/>
</dbReference>
<proteinExistence type="predicted"/>
<evidence type="ECO:0000256" key="2">
    <source>
        <dbReference type="SAM" id="Phobius"/>
    </source>
</evidence>
<protein>
    <recommendedName>
        <fullName evidence="3">Superoxide dismutase copper/zinc binding domain-containing protein</fullName>
    </recommendedName>
</protein>
<reference evidence="4 5" key="1">
    <citation type="submission" date="2016-08" db="EMBL/GenBank/DDBJ databases">
        <title>Draft genome sequence of allopolyploid Zygosaccharomyces rouxii.</title>
        <authorList>
            <person name="Watanabe J."/>
            <person name="Uehara K."/>
            <person name="Mogi Y."/>
            <person name="Tsukioka Y."/>
        </authorList>
    </citation>
    <scope>NUCLEOTIDE SEQUENCE [LARGE SCALE GENOMIC DNA]</scope>
    <source>
        <strain evidence="4 5">NBRC 110957</strain>
    </source>
</reference>